<dbReference type="InterPro" id="IPR005531">
    <property type="entry name" value="Asp23"/>
</dbReference>
<keyword evidence="3" id="KW-1133">Transmembrane helix</keyword>
<protein>
    <submittedName>
        <fullName evidence="4">Putative alkaline shock family protein YloU</fullName>
    </submittedName>
</protein>
<feature type="transmembrane region" description="Helical" evidence="3">
    <location>
        <begin position="148"/>
        <end position="169"/>
    </location>
</feature>
<organism evidence="4 5">
    <name type="scientific">Micromonospora taraxaci</name>
    <dbReference type="NCBI Taxonomy" id="1316803"/>
    <lineage>
        <taxon>Bacteria</taxon>
        <taxon>Bacillati</taxon>
        <taxon>Actinomycetota</taxon>
        <taxon>Actinomycetes</taxon>
        <taxon>Micromonosporales</taxon>
        <taxon>Micromonosporaceae</taxon>
        <taxon>Micromonospora</taxon>
    </lineage>
</organism>
<evidence type="ECO:0000256" key="3">
    <source>
        <dbReference type="SAM" id="Phobius"/>
    </source>
</evidence>
<keyword evidence="3" id="KW-0472">Membrane</keyword>
<name>A0A561W2G8_9ACTN</name>
<accession>A0A561W2G8</accession>
<evidence type="ECO:0000256" key="2">
    <source>
        <dbReference type="SAM" id="MobiDB-lite"/>
    </source>
</evidence>
<dbReference type="Pfam" id="PF03780">
    <property type="entry name" value="Asp23"/>
    <property type="match status" value="1"/>
</dbReference>
<feature type="region of interest" description="Disordered" evidence="2">
    <location>
        <begin position="1"/>
        <end position="29"/>
    </location>
</feature>
<comment type="similarity">
    <text evidence="1">Belongs to the asp23 family.</text>
</comment>
<dbReference type="Proteomes" id="UP000317685">
    <property type="component" value="Unassembled WGS sequence"/>
</dbReference>
<evidence type="ECO:0000256" key="1">
    <source>
        <dbReference type="ARBA" id="ARBA00005721"/>
    </source>
</evidence>
<evidence type="ECO:0000313" key="5">
    <source>
        <dbReference type="Proteomes" id="UP000317685"/>
    </source>
</evidence>
<proteinExistence type="inferred from homology"/>
<feature type="transmembrane region" description="Helical" evidence="3">
    <location>
        <begin position="195"/>
        <end position="214"/>
    </location>
</feature>
<keyword evidence="3" id="KW-0812">Transmembrane</keyword>
<sequence length="311" mass="33164">MAVRPSAPTVGTAPTAGTTDGNPGTGTRVAPQRSAVETAHVARIAVHAARQVPGVTGAHPATVRLVDTSVGLDLHLVTTYGYSVPAVAEAVRIAVADRVAAGTGLTVAAVTVTVDDLIVPGAHHADPGPPVRRPEAGMRIVNRAASSLLAVALLVGGVLLAVQALLVTLGRPASLLARSGWYDTLTSTRWYDPDVRTGAGAAILSGLVILVAQLRRWTPSRLRVDERDGWHLRRRCVERRLTDAAGTVPGVWRARVRVRRRGDQWRPRVHATGDPAAHAEVEFAVRQELRRLAAPRTGRIEIRLLPRRRPA</sequence>
<dbReference type="EMBL" id="VIWZ01000001">
    <property type="protein sequence ID" value="TWG18059.1"/>
    <property type="molecule type" value="Genomic_DNA"/>
</dbReference>
<comment type="caution">
    <text evidence="4">The sequence shown here is derived from an EMBL/GenBank/DDBJ whole genome shotgun (WGS) entry which is preliminary data.</text>
</comment>
<dbReference type="AlphaFoldDB" id="A0A561W2G8"/>
<gene>
    <name evidence="4" type="ORF">FHU34_113403</name>
</gene>
<evidence type="ECO:0000313" key="4">
    <source>
        <dbReference type="EMBL" id="TWG18059.1"/>
    </source>
</evidence>
<feature type="compositionally biased region" description="Low complexity" evidence="2">
    <location>
        <begin position="7"/>
        <end position="27"/>
    </location>
</feature>
<reference evidence="4 5" key="1">
    <citation type="submission" date="2019-06" db="EMBL/GenBank/DDBJ databases">
        <title>Sequencing the genomes of 1000 actinobacteria strains.</title>
        <authorList>
            <person name="Klenk H.-P."/>
        </authorList>
    </citation>
    <scope>NUCLEOTIDE SEQUENCE [LARGE SCALE GENOMIC DNA]</scope>
    <source>
        <strain evidence="4 5">DSM 45885</strain>
    </source>
</reference>
<keyword evidence="5" id="KW-1185">Reference proteome</keyword>